<organism evidence="7 8">
    <name type="scientific">Vitis rotundifolia</name>
    <name type="common">Muscadine grape</name>
    <dbReference type="NCBI Taxonomy" id="103349"/>
    <lineage>
        <taxon>Eukaryota</taxon>
        <taxon>Viridiplantae</taxon>
        <taxon>Streptophyta</taxon>
        <taxon>Embryophyta</taxon>
        <taxon>Tracheophyta</taxon>
        <taxon>Spermatophyta</taxon>
        <taxon>Magnoliopsida</taxon>
        <taxon>eudicotyledons</taxon>
        <taxon>Gunneridae</taxon>
        <taxon>Pentapetalae</taxon>
        <taxon>rosids</taxon>
        <taxon>Vitales</taxon>
        <taxon>Vitaceae</taxon>
        <taxon>Viteae</taxon>
        <taxon>Vitis</taxon>
    </lineage>
</organism>
<evidence type="ECO:0000313" key="8">
    <source>
        <dbReference type="Proteomes" id="UP001168098"/>
    </source>
</evidence>
<dbReference type="InterPro" id="IPR058943">
    <property type="entry name" value="GT-1/4_C"/>
</dbReference>
<evidence type="ECO:0000259" key="6">
    <source>
        <dbReference type="PROSITE" id="PS50090"/>
    </source>
</evidence>
<dbReference type="AlphaFoldDB" id="A0AA38YWY0"/>
<accession>A0AA38YWY0</accession>
<proteinExistence type="predicted"/>
<evidence type="ECO:0000256" key="5">
    <source>
        <dbReference type="ARBA" id="ARBA00023242"/>
    </source>
</evidence>
<keyword evidence="8" id="KW-1185">Reference proteome</keyword>
<feature type="domain" description="Myb-like" evidence="6">
    <location>
        <begin position="59"/>
        <end position="123"/>
    </location>
</feature>
<comment type="subcellular location">
    <subcellularLocation>
        <location evidence="1">Nucleus</location>
    </subcellularLocation>
</comment>
<dbReference type="InterPro" id="IPR001005">
    <property type="entry name" value="SANT/Myb"/>
</dbReference>
<dbReference type="GO" id="GO:0003677">
    <property type="term" value="F:DNA binding"/>
    <property type="evidence" value="ECO:0007669"/>
    <property type="project" value="UniProtKB-KW"/>
</dbReference>
<gene>
    <name evidence="7" type="ORF">PVL29_022818</name>
</gene>
<keyword evidence="2" id="KW-0805">Transcription regulation</keyword>
<dbReference type="PROSITE" id="PS50090">
    <property type="entry name" value="MYB_LIKE"/>
    <property type="match status" value="1"/>
</dbReference>
<dbReference type="Proteomes" id="UP001168098">
    <property type="component" value="Unassembled WGS sequence"/>
</dbReference>
<dbReference type="EMBL" id="JARBHA010000017">
    <property type="protein sequence ID" value="KAJ9678047.1"/>
    <property type="molecule type" value="Genomic_DNA"/>
</dbReference>
<keyword evidence="3" id="KW-0238">DNA-binding</keyword>
<evidence type="ECO:0000256" key="4">
    <source>
        <dbReference type="ARBA" id="ARBA00023163"/>
    </source>
</evidence>
<protein>
    <recommendedName>
        <fullName evidence="6">Myb-like domain-containing protein</fullName>
    </recommendedName>
</protein>
<dbReference type="Pfam" id="PF13837">
    <property type="entry name" value="Myb_DNA-bind_4"/>
    <property type="match status" value="1"/>
</dbReference>
<sequence length="365" mass="42645">MSRPMSFFMEEDEDMLMDADANNVEHVSQHDPHRHHPQRQHLQQILLTESSGEDIEIKVPRKRAETWVHEETHSLIAFRRELDEFFNTSKSNKHLWEQIAARMSELGYDRTAAMCTEKWRNLLKDYKKAQQRDGGSGKMYYEELEEFYAEKKRNDPYRKITSSRAPFMHISEKDGRKGRFNSEKVMDYDQHSLGISEAEAVAANGLPPWNRKETPGSGTENESAYTGRVIWVNYGEYTKRIGIDGSSDSIKEAIRSSFGLRTNRAFWLEDENEIVRSLDRDMPLTTYTLCLDAGLTIKICLDDQPCQLLPVHTEEKTFYCEDDLRDFLHHRGWMGLRDLSCYKVVEKLEDLRPSEMYQGLRLPSN</sequence>
<evidence type="ECO:0000256" key="3">
    <source>
        <dbReference type="ARBA" id="ARBA00023125"/>
    </source>
</evidence>
<evidence type="ECO:0000256" key="2">
    <source>
        <dbReference type="ARBA" id="ARBA00023015"/>
    </source>
</evidence>
<dbReference type="Gene3D" id="1.10.10.60">
    <property type="entry name" value="Homeodomain-like"/>
    <property type="match status" value="1"/>
</dbReference>
<comment type="caution">
    <text evidence="7">The sequence shown here is derived from an EMBL/GenBank/DDBJ whole genome shotgun (WGS) entry which is preliminary data.</text>
</comment>
<dbReference type="Pfam" id="PF26214">
    <property type="entry name" value="Ubiquitin_GT-1"/>
    <property type="match status" value="2"/>
</dbReference>
<dbReference type="GO" id="GO:0006355">
    <property type="term" value="P:regulation of DNA-templated transcription"/>
    <property type="evidence" value="ECO:0007669"/>
    <property type="project" value="UniProtKB-ARBA"/>
</dbReference>
<dbReference type="SUPFAM" id="SSF46689">
    <property type="entry name" value="Homeodomain-like"/>
    <property type="match status" value="1"/>
</dbReference>
<dbReference type="CDD" id="cd12203">
    <property type="entry name" value="GT1"/>
    <property type="match status" value="1"/>
</dbReference>
<dbReference type="PANTHER" id="PTHR21654:SF84">
    <property type="entry name" value="SI:DKEY-66I24.7"/>
    <property type="match status" value="1"/>
</dbReference>
<dbReference type="InterPro" id="IPR009057">
    <property type="entry name" value="Homeodomain-like_sf"/>
</dbReference>
<keyword evidence="5" id="KW-0539">Nucleus</keyword>
<keyword evidence="4" id="KW-0804">Transcription</keyword>
<dbReference type="GO" id="GO:0005634">
    <property type="term" value="C:nucleus"/>
    <property type="evidence" value="ECO:0007669"/>
    <property type="project" value="UniProtKB-SubCell"/>
</dbReference>
<evidence type="ECO:0000256" key="1">
    <source>
        <dbReference type="ARBA" id="ARBA00004123"/>
    </source>
</evidence>
<reference evidence="7 8" key="1">
    <citation type="journal article" date="2023" name="BMC Biotechnol.">
        <title>Vitis rotundifolia cv Carlos genome sequencing.</title>
        <authorList>
            <person name="Huff M."/>
            <person name="Hulse-Kemp A."/>
            <person name="Scheffler B."/>
            <person name="Youngblood R."/>
            <person name="Simpson S."/>
            <person name="Babiker E."/>
            <person name="Staton M."/>
        </authorList>
    </citation>
    <scope>NUCLEOTIDE SEQUENCE [LARGE SCALE GENOMIC DNA]</scope>
    <source>
        <tissue evidence="7">Leaf</tissue>
    </source>
</reference>
<name>A0AA38YWY0_VITRO</name>
<evidence type="ECO:0000313" key="7">
    <source>
        <dbReference type="EMBL" id="KAJ9678047.1"/>
    </source>
</evidence>
<dbReference type="PANTHER" id="PTHR21654">
    <property type="entry name" value="FI21293P1"/>
    <property type="match status" value="1"/>
</dbReference>
<dbReference type="InterPro" id="IPR044822">
    <property type="entry name" value="Myb_DNA-bind_4"/>
</dbReference>